<gene>
    <name evidence="2" type="ORF">C7451_1013</name>
</gene>
<dbReference type="AlphaFoldDB" id="A0A2V3VDN5"/>
<dbReference type="EMBL" id="QJJM01000001">
    <property type="protein sequence ID" value="PXW78941.1"/>
    <property type="molecule type" value="Genomic_DNA"/>
</dbReference>
<dbReference type="PANTHER" id="PTHR43471">
    <property type="entry name" value="ABC TRANSPORTER PERMEASE"/>
    <property type="match status" value="1"/>
</dbReference>
<dbReference type="InterPro" id="IPR021913">
    <property type="entry name" value="DUF3526"/>
</dbReference>
<keyword evidence="1" id="KW-0812">Transmembrane</keyword>
<feature type="transmembrane region" description="Helical" evidence="1">
    <location>
        <begin position="234"/>
        <end position="255"/>
    </location>
</feature>
<dbReference type="OrthoDB" id="6016419at2"/>
<name>A0A2V3VDN5_9SPHN</name>
<keyword evidence="1" id="KW-1133">Transmembrane helix</keyword>
<feature type="transmembrane region" description="Helical" evidence="1">
    <location>
        <begin position="176"/>
        <end position="199"/>
    </location>
</feature>
<accession>A0A2V3VDN5</accession>
<dbReference type="RefSeq" id="WP_110296947.1">
    <property type="nucleotide sequence ID" value="NZ_QJJM01000001.1"/>
</dbReference>
<dbReference type="Pfam" id="PF12040">
    <property type="entry name" value="DUF3526"/>
    <property type="match status" value="1"/>
</dbReference>
<protein>
    <submittedName>
        <fullName evidence="2">ABC-2 type transport system permease protein</fullName>
    </submittedName>
</protein>
<keyword evidence="1" id="KW-0472">Membrane</keyword>
<organism evidence="2 3">
    <name type="scientific">Blastomonas natatoria</name>
    <dbReference type="NCBI Taxonomy" id="34015"/>
    <lineage>
        <taxon>Bacteria</taxon>
        <taxon>Pseudomonadati</taxon>
        <taxon>Pseudomonadota</taxon>
        <taxon>Alphaproteobacteria</taxon>
        <taxon>Sphingomonadales</taxon>
        <taxon>Sphingomonadaceae</taxon>
        <taxon>Blastomonas</taxon>
    </lineage>
</organism>
<evidence type="ECO:0000256" key="1">
    <source>
        <dbReference type="SAM" id="Phobius"/>
    </source>
</evidence>
<dbReference type="PANTHER" id="PTHR43471:SF1">
    <property type="entry name" value="ABC TRANSPORTER PERMEASE PROTEIN NOSY-RELATED"/>
    <property type="match status" value="1"/>
</dbReference>
<proteinExistence type="predicted"/>
<feature type="transmembrane region" description="Helical" evidence="1">
    <location>
        <begin position="205"/>
        <end position="227"/>
    </location>
</feature>
<evidence type="ECO:0000313" key="3">
    <source>
        <dbReference type="Proteomes" id="UP000248014"/>
    </source>
</evidence>
<comment type="caution">
    <text evidence="2">The sequence shown here is derived from an EMBL/GenBank/DDBJ whole genome shotgun (WGS) entry which is preliminary data.</text>
</comment>
<keyword evidence="3" id="KW-1185">Reference proteome</keyword>
<sequence length="417" mass="45296">MTSISREIWLVLRSRSAMLALLLLAICASAAVGLGLASVARDRAAIDRMLAGQPVEERALEAFVEDAGSGAYYGFQPTWDAPSDLAFAALGSRDIAPAMLRVRSLALEAQIYENEAANPELALPGRFDLAFVVIYLAPLVLIALLHDLWSGEREAGRYHALAALPGANRRLWSARVLVRVGGVLLALLLPFLVGALIAGTAPLRATGFAGLIVLVAVLWTAIILVVARRGARSAVHAASLAAIWFALTLVAPAGANLAINAAVPVPDGAALARENREYVHAGWDRPRDQTMRDFLKLYPGLAPGAAIPQTFSWKWYFAFQHLGDLHVAEESRAYREGIERRAELAKAAGWLLPPAGLAQAMTALARTDVAAQLDYQMRIRAYHQRLREFYYDYLFSEKPFGPEDLQRVPRFDPAIGG</sequence>
<evidence type="ECO:0000313" key="2">
    <source>
        <dbReference type="EMBL" id="PXW78941.1"/>
    </source>
</evidence>
<reference evidence="2 3" key="1">
    <citation type="submission" date="2018-05" db="EMBL/GenBank/DDBJ databases">
        <title>Genomic Encyclopedia of Type Strains, Phase IV (KMG-IV): sequencing the most valuable type-strain genomes for metagenomic binning, comparative biology and taxonomic classification.</title>
        <authorList>
            <person name="Goeker M."/>
        </authorList>
    </citation>
    <scope>NUCLEOTIDE SEQUENCE [LARGE SCALE GENOMIC DNA]</scope>
    <source>
        <strain evidence="2 3">DSM 3183</strain>
    </source>
</reference>
<feature type="transmembrane region" description="Helical" evidence="1">
    <location>
        <begin position="129"/>
        <end position="149"/>
    </location>
</feature>
<dbReference type="Proteomes" id="UP000248014">
    <property type="component" value="Unassembled WGS sequence"/>
</dbReference>